<dbReference type="AlphaFoldDB" id="A0A1M6KIV5"/>
<organism evidence="2 3">
    <name type="scientific">Clostridium cavendishii DSM 21758</name>
    <dbReference type="NCBI Taxonomy" id="1121302"/>
    <lineage>
        <taxon>Bacteria</taxon>
        <taxon>Bacillati</taxon>
        <taxon>Bacillota</taxon>
        <taxon>Clostridia</taxon>
        <taxon>Eubacteriales</taxon>
        <taxon>Clostridiaceae</taxon>
        <taxon>Clostridium</taxon>
    </lineage>
</organism>
<dbReference type="SUPFAM" id="SSF50494">
    <property type="entry name" value="Trypsin-like serine proteases"/>
    <property type="match status" value="1"/>
</dbReference>
<dbReference type="OrthoDB" id="9765242at2"/>
<evidence type="ECO:0000313" key="3">
    <source>
        <dbReference type="Proteomes" id="UP000184310"/>
    </source>
</evidence>
<gene>
    <name evidence="2" type="ORF">SAMN02745163_02211</name>
</gene>
<dbReference type="InterPro" id="IPR014219">
    <property type="entry name" value="SpoIVB"/>
</dbReference>
<dbReference type="STRING" id="1121302.SAMN02745163_02211"/>
<dbReference type="Gene3D" id="2.30.42.10">
    <property type="match status" value="1"/>
</dbReference>
<name>A0A1M6KIV5_9CLOT</name>
<dbReference type="SUPFAM" id="SSF50156">
    <property type="entry name" value="PDZ domain-like"/>
    <property type="match status" value="1"/>
</dbReference>
<dbReference type="NCBIfam" id="TIGR02860">
    <property type="entry name" value="spore_IV_B"/>
    <property type="match status" value="1"/>
</dbReference>
<dbReference type="InterPro" id="IPR008763">
    <property type="entry name" value="Peptidase_S55"/>
</dbReference>
<keyword evidence="3" id="KW-1185">Reference proteome</keyword>
<protein>
    <submittedName>
        <fullName evidence="2">SpoIVB peptidase. Serine peptidase. MEROPS family S55</fullName>
    </submittedName>
</protein>
<dbReference type="EMBL" id="FQZB01000009">
    <property type="protein sequence ID" value="SHJ58867.1"/>
    <property type="molecule type" value="Genomic_DNA"/>
</dbReference>
<dbReference type="Pfam" id="PF05580">
    <property type="entry name" value="Peptidase_S55"/>
    <property type="match status" value="1"/>
</dbReference>
<evidence type="ECO:0000259" key="1">
    <source>
        <dbReference type="PROSITE" id="PS51494"/>
    </source>
</evidence>
<evidence type="ECO:0000313" key="2">
    <source>
        <dbReference type="EMBL" id="SHJ58867.1"/>
    </source>
</evidence>
<feature type="domain" description="Peptidase S55" evidence="1">
    <location>
        <begin position="163"/>
        <end position="394"/>
    </location>
</feature>
<accession>A0A1M6KIV5</accession>
<dbReference type="RefSeq" id="WP_072987197.1">
    <property type="nucleotide sequence ID" value="NZ_FQZB01000009.1"/>
</dbReference>
<sequence length="394" mass="43563">MNKKKFFNKLNFMLILLGLFLYVSSSISYESKSLYLSKSNNILPLTTSKNANNEKKLINKYKETEKTSIKPTFSKTNEDLKIYAGGNPVGVKISTEGVIVVGYSNITINDKILESPGKLGGIELGDTIIKIDNFKIQDSKDLSNKLKKINKQEVNIEINRKGEIVNKKIKTIKVAEDESIKIGLWVRDSTAGVGTMTFYDVKNNKYGALGHPITDNDTNVLLNVKDGKLIKSSIISVKKGEKGAPGELKGIFISEENPLGNVKNNTQCGIFGEIDGNKNYFRNQNYLKVGFRDEVKEGKAQIITTIDEEGPKAYDIEIIKLLPQDIPGPKSMVIKVTDEELLKKTGGIVQGMSGSPIIQDKKIIGAVTHVLVNKPDVGYGIYIEWMLKDAGIIN</sequence>
<proteinExistence type="predicted"/>
<reference evidence="2 3" key="1">
    <citation type="submission" date="2016-11" db="EMBL/GenBank/DDBJ databases">
        <authorList>
            <person name="Jaros S."/>
            <person name="Januszkiewicz K."/>
            <person name="Wedrychowicz H."/>
        </authorList>
    </citation>
    <scope>NUCLEOTIDE SEQUENCE [LARGE SCALE GENOMIC DNA]</scope>
    <source>
        <strain evidence="2 3">DSM 21758</strain>
    </source>
</reference>
<dbReference type="PROSITE" id="PS51494">
    <property type="entry name" value="SPOIVB"/>
    <property type="match status" value="1"/>
</dbReference>
<dbReference type="Proteomes" id="UP000184310">
    <property type="component" value="Unassembled WGS sequence"/>
</dbReference>
<dbReference type="InterPro" id="IPR009003">
    <property type="entry name" value="Peptidase_S1_PA"/>
</dbReference>
<dbReference type="InterPro" id="IPR036034">
    <property type="entry name" value="PDZ_sf"/>
</dbReference>